<dbReference type="AlphaFoldDB" id="A0AAC8UD39"/>
<evidence type="ECO:0000256" key="2">
    <source>
        <dbReference type="ARBA" id="ARBA00022490"/>
    </source>
</evidence>
<keyword evidence="3 4" id="KW-0472">Membrane</keyword>
<dbReference type="Pfam" id="PF04356">
    <property type="entry name" value="DUF489"/>
    <property type="match status" value="1"/>
</dbReference>
<organism evidence="5 6">
    <name type="scientific">Haemophilus ducreyi</name>
    <dbReference type="NCBI Taxonomy" id="730"/>
    <lineage>
        <taxon>Bacteria</taxon>
        <taxon>Pseudomonadati</taxon>
        <taxon>Pseudomonadota</taxon>
        <taxon>Gammaproteobacteria</taxon>
        <taxon>Pasteurellales</taxon>
        <taxon>Pasteurellaceae</taxon>
        <taxon>Haemophilus</taxon>
    </lineage>
</organism>
<comment type="subcellular location">
    <subcellularLocation>
        <location evidence="4">Cytoplasm</location>
    </subcellularLocation>
    <subcellularLocation>
        <location evidence="4">Cell membrane</location>
        <topology evidence="4">Peripheral membrane protein</topology>
        <orientation evidence="4">Cytoplasmic side</orientation>
    </subcellularLocation>
</comment>
<accession>A0AAC8UD39</accession>
<dbReference type="Gene3D" id="1.10.3890.10">
    <property type="entry name" value="HflD-like"/>
    <property type="match status" value="1"/>
</dbReference>
<dbReference type="SUPFAM" id="SSF101322">
    <property type="entry name" value="YcfC-like"/>
    <property type="match status" value="1"/>
</dbReference>
<dbReference type="EMBL" id="CP011219">
    <property type="protein sequence ID" value="AKO32748.1"/>
    <property type="molecule type" value="Genomic_DNA"/>
</dbReference>
<evidence type="ECO:0000256" key="1">
    <source>
        <dbReference type="ARBA" id="ARBA00022475"/>
    </source>
</evidence>
<evidence type="ECO:0000313" key="6">
    <source>
        <dbReference type="Proteomes" id="UP000060132"/>
    </source>
</evidence>
<dbReference type="NCBIfam" id="NF001248">
    <property type="entry name" value="PRK00218.1-4"/>
    <property type="match status" value="1"/>
</dbReference>
<dbReference type="NCBIfam" id="NF001246">
    <property type="entry name" value="PRK00218.1-2"/>
    <property type="match status" value="1"/>
</dbReference>
<evidence type="ECO:0000256" key="4">
    <source>
        <dbReference type="HAMAP-Rule" id="MF_00695"/>
    </source>
</evidence>
<dbReference type="Proteomes" id="UP000060132">
    <property type="component" value="Chromosome"/>
</dbReference>
<reference evidence="5 6" key="1">
    <citation type="journal article" date="2015" name="PLoS Negl. Trop. Dis.">
        <title>Haemophilus ducreyi Cutaneous Ulcer Strains Are Nearly Identical to Class I Genital Ulcer Strains.</title>
        <authorList>
            <person name="Gangaiah D."/>
            <person name="Webb K.M."/>
            <person name="Humphreys T.L."/>
            <person name="Fortney K.R."/>
            <person name="Toh E."/>
            <person name="Tai A."/>
            <person name="Katz S.S."/>
            <person name="Pillay A."/>
            <person name="Chen C.Y."/>
            <person name="Roberts S.A."/>
            <person name="Munson R.S.Jr."/>
            <person name="Spinola S.M."/>
        </authorList>
    </citation>
    <scope>NUCLEOTIDE SEQUENCE [LARGE SCALE GENOMIC DNA]</scope>
    <source>
        <strain evidence="6">CLU2</strain>
    </source>
</reference>
<dbReference type="InterPro" id="IPR007451">
    <property type="entry name" value="HflD"/>
</dbReference>
<sequence>MATDYQDITIAFAGICQAATLVQQFANKGVADRAVFSSTIKSLLVTQPQSTLAVYDGNIAHLTMGLATVQAQMGGGNGKLDTEIGRYWINILALSQKLNKDPVAKSQLIQRLKQIERQLSLYDNDIMADQIIANLAAIYSEIISPLGSKIQVLGLQDYLVRPDIQHKVRASLLAGVRAGILWQQVGGSRWQFLFSRKKIFNQAKLFYKDFELSSD</sequence>
<dbReference type="InterPro" id="IPR035932">
    <property type="entry name" value="HflD-like_sf"/>
</dbReference>
<dbReference type="GO" id="GO:0005737">
    <property type="term" value="C:cytoplasm"/>
    <property type="evidence" value="ECO:0007669"/>
    <property type="project" value="UniProtKB-SubCell"/>
</dbReference>
<dbReference type="RefSeq" id="WP_010945456.1">
    <property type="nucleotide sequence ID" value="NZ_CP011218.1"/>
</dbReference>
<dbReference type="SMR" id="A0AAC8UD39"/>
<evidence type="ECO:0000256" key="3">
    <source>
        <dbReference type="ARBA" id="ARBA00023136"/>
    </source>
</evidence>
<evidence type="ECO:0000313" key="5">
    <source>
        <dbReference type="EMBL" id="AKO32748.1"/>
    </source>
</evidence>
<comment type="similarity">
    <text evidence="4">Belongs to the HflD family.</text>
</comment>
<keyword evidence="1 4" id="KW-1003">Cell membrane</keyword>
<dbReference type="GO" id="GO:0005886">
    <property type="term" value="C:plasma membrane"/>
    <property type="evidence" value="ECO:0007669"/>
    <property type="project" value="UniProtKB-SubCell"/>
</dbReference>
<protein>
    <recommendedName>
        <fullName evidence="4">High frequency lysogenization protein HflD homolog</fullName>
    </recommendedName>
</protein>
<name>A0AAC8UD39_HAEDC</name>
<dbReference type="PANTHER" id="PTHR38100">
    <property type="entry name" value="HIGH FREQUENCY LYSOGENIZATION PROTEIN HFLD"/>
    <property type="match status" value="1"/>
</dbReference>
<proteinExistence type="inferred from homology"/>
<gene>
    <name evidence="4" type="primary">hflD</name>
    <name evidence="5" type="ORF">RZ57_06395</name>
</gene>
<keyword evidence="2 4" id="KW-0963">Cytoplasm</keyword>
<dbReference type="PANTHER" id="PTHR38100:SF1">
    <property type="entry name" value="HIGH FREQUENCY LYSOGENIZATION PROTEIN HFLD"/>
    <property type="match status" value="1"/>
</dbReference>
<dbReference type="HAMAP" id="MF_00695">
    <property type="entry name" value="HflD_protein"/>
    <property type="match status" value="1"/>
</dbReference>
<dbReference type="OMA" id="RYIISLM"/>